<proteinExistence type="predicted"/>
<dbReference type="CDD" id="cd06583">
    <property type="entry name" value="PGRP"/>
    <property type="match status" value="1"/>
</dbReference>
<dbReference type="InterPro" id="IPR036366">
    <property type="entry name" value="PGBDSf"/>
</dbReference>
<evidence type="ECO:0000259" key="1">
    <source>
        <dbReference type="SMART" id="SM00644"/>
    </source>
</evidence>
<dbReference type="InterPro" id="IPR002502">
    <property type="entry name" value="Amidase_domain"/>
</dbReference>
<dbReference type="SUPFAM" id="SSF55846">
    <property type="entry name" value="N-acetylmuramoyl-L-alanine amidase-like"/>
    <property type="match status" value="1"/>
</dbReference>
<organism evidence="2 3">
    <name type="scientific">Streptomyces tsukubensis (strain DSM 42081 / NBRC 108919 / NRRL 18488 / 9993)</name>
    <dbReference type="NCBI Taxonomy" id="1114943"/>
    <lineage>
        <taxon>Bacteria</taxon>
        <taxon>Bacillati</taxon>
        <taxon>Actinomycetota</taxon>
        <taxon>Actinomycetes</taxon>
        <taxon>Kitasatosporales</taxon>
        <taxon>Streptomycetaceae</taxon>
        <taxon>Streptomyces</taxon>
    </lineage>
</organism>
<dbReference type="Proteomes" id="UP000005940">
    <property type="component" value="Chromosome"/>
</dbReference>
<dbReference type="InterPro" id="IPR002477">
    <property type="entry name" value="Peptidoglycan-bd-like"/>
</dbReference>
<dbReference type="Pfam" id="PF01471">
    <property type="entry name" value="PG_binding_1"/>
    <property type="match status" value="1"/>
</dbReference>
<dbReference type="Gene3D" id="3.40.80.10">
    <property type="entry name" value="Peptidoglycan recognition protein-like"/>
    <property type="match status" value="1"/>
</dbReference>
<dbReference type="Gene3D" id="1.10.101.10">
    <property type="entry name" value="PGBD-like superfamily/PGBD"/>
    <property type="match status" value="1"/>
</dbReference>
<dbReference type="EMBL" id="CP029159">
    <property type="protein sequence ID" value="QKM69920.1"/>
    <property type="molecule type" value="Genomic_DNA"/>
</dbReference>
<dbReference type="SMART" id="SM00644">
    <property type="entry name" value="Ami_2"/>
    <property type="match status" value="1"/>
</dbReference>
<dbReference type="Pfam" id="PF01510">
    <property type="entry name" value="Amidase_2"/>
    <property type="match status" value="1"/>
</dbReference>
<keyword evidence="3" id="KW-1185">Reference proteome</keyword>
<dbReference type="GO" id="GO:0009253">
    <property type="term" value="P:peptidoglycan catabolic process"/>
    <property type="evidence" value="ECO:0007669"/>
    <property type="project" value="InterPro"/>
</dbReference>
<dbReference type="SUPFAM" id="SSF47090">
    <property type="entry name" value="PGBD-like"/>
    <property type="match status" value="1"/>
</dbReference>
<sequence length="314" mass="33485">MATPMTAAQFEAALRAEGVKVVEVGSWQSHTRTAAGRPWGPVHGIVIHHTVTERPTDPVRLCRDGYSALPGPLCHAVITKDGAVHLIGWGRTNHAGGGDPRVLDVVTAESYGERPPAPTKGNKDGIDGNRHFYGFECENLGDGKDPWPAAQLEAIERVSAALCRVHGWSAKSVIGHREWSNDKVDPRGFTMPDLRARIADRLTGRPTPKPKPPTVPKPSKPVVDLSQLIAAARRDPARPGTPVSYPGVKTVEKALVKEGLLTAGLADGHYGTATKDAYAAWQRRLGYTGGAADGIPGQASLKKLATKHGFTVTP</sequence>
<dbReference type="InterPro" id="IPR036505">
    <property type="entry name" value="Amidase/PGRP_sf"/>
</dbReference>
<evidence type="ECO:0000313" key="3">
    <source>
        <dbReference type="Proteomes" id="UP000005940"/>
    </source>
</evidence>
<name>A0A7G3UL68_STRT9</name>
<dbReference type="RefSeq" id="WP_040916384.1">
    <property type="nucleotide sequence ID" value="NZ_CP029159.1"/>
</dbReference>
<dbReference type="GO" id="GO:0008745">
    <property type="term" value="F:N-acetylmuramoyl-L-alanine amidase activity"/>
    <property type="evidence" value="ECO:0007669"/>
    <property type="project" value="InterPro"/>
</dbReference>
<feature type="domain" description="N-acetylmuramoyl-L-alanine amidase" evidence="1">
    <location>
        <begin position="27"/>
        <end position="187"/>
    </location>
</feature>
<gene>
    <name evidence="2" type="ORF">STSU_025045</name>
</gene>
<evidence type="ECO:0000313" key="2">
    <source>
        <dbReference type="EMBL" id="QKM69920.1"/>
    </source>
</evidence>
<reference evidence="2 3" key="1">
    <citation type="journal article" date="2012" name="J. Bacteriol.">
        <title>Draft genome of Streptomyces tsukubaensis NRRL 18488, the producer of the clinically important immunosuppressant tacrolimus (FK506).</title>
        <authorList>
            <person name="Barreiro C."/>
            <person name="Prieto C."/>
            <person name="Sola-Landa A."/>
            <person name="Solera E."/>
            <person name="Martinez-Castro M."/>
            <person name="Perez-Redondo R."/>
            <person name="Garcia-Estrada C."/>
            <person name="Aparicio J.F."/>
            <person name="Fernandez-Martinez L.T."/>
            <person name="Santos-Aberturas J."/>
            <person name="Salehi-Najafabadi Z."/>
            <person name="Rodriguez-Garcia A."/>
            <person name="Tauch A."/>
            <person name="Martin J.F."/>
        </authorList>
    </citation>
    <scope>NUCLEOTIDE SEQUENCE [LARGE SCALE GENOMIC DNA]</scope>
    <source>
        <strain evidence="3">DSM 42081 / NBRC 108919 / NRRL 18488 / 9993</strain>
    </source>
</reference>
<dbReference type="AlphaFoldDB" id="A0A7G3UL68"/>
<dbReference type="InterPro" id="IPR036365">
    <property type="entry name" value="PGBD-like_sf"/>
</dbReference>
<protein>
    <submittedName>
        <fullName evidence="2">N-acetylmuramoyl-L-alanine amidase</fullName>
    </submittedName>
</protein>
<accession>A0A7G3UL68</accession>